<dbReference type="SMART" id="SM00220">
    <property type="entry name" value="S_TKc"/>
    <property type="match status" value="1"/>
</dbReference>
<dbReference type="PROSITE" id="PS50011">
    <property type="entry name" value="PROTEIN_KINASE_DOM"/>
    <property type="match status" value="1"/>
</dbReference>
<dbReference type="PANTHER" id="PTHR43895">
    <property type="entry name" value="CALCIUM/CALMODULIN-DEPENDENT PROTEIN KINASE KINASE-RELATED"/>
    <property type="match status" value="1"/>
</dbReference>
<dbReference type="InterPro" id="IPR011009">
    <property type="entry name" value="Kinase-like_dom_sf"/>
</dbReference>
<dbReference type="InterPro" id="IPR008266">
    <property type="entry name" value="Tyr_kinase_AS"/>
</dbReference>
<dbReference type="PROSITE" id="PS00109">
    <property type="entry name" value="PROTEIN_KINASE_TYR"/>
    <property type="match status" value="1"/>
</dbReference>
<proteinExistence type="predicted"/>
<evidence type="ECO:0000256" key="6">
    <source>
        <dbReference type="ARBA" id="ARBA00022840"/>
    </source>
</evidence>
<organism evidence="10 11">
    <name type="scientific">Sulfidibacter corallicola</name>
    <dbReference type="NCBI Taxonomy" id="2818388"/>
    <lineage>
        <taxon>Bacteria</taxon>
        <taxon>Pseudomonadati</taxon>
        <taxon>Acidobacteriota</taxon>
        <taxon>Holophagae</taxon>
        <taxon>Acanthopleuribacterales</taxon>
        <taxon>Acanthopleuribacteraceae</taxon>
        <taxon>Sulfidibacter</taxon>
    </lineage>
</organism>
<accession>A0A8A4TXV2</accession>
<name>A0A8A4TXV2_SULCO</name>
<evidence type="ECO:0000313" key="11">
    <source>
        <dbReference type="Proteomes" id="UP000663929"/>
    </source>
</evidence>
<evidence type="ECO:0000256" key="2">
    <source>
        <dbReference type="ARBA" id="ARBA00022527"/>
    </source>
</evidence>
<dbReference type="Proteomes" id="UP000663929">
    <property type="component" value="Chromosome"/>
</dbReference>
<evidence type="ECO:0000256" key="1">
    <source>
        <dbReference type="ARBA" id="ARBA00012513"/>
    </source>
</evidence>
<evidence type="ECO:0000256" key="7">
    <source>
        <dbReference type="ARBA" id="ARBA00047899"/>
    </source>
</evidence>
<dbReference type="AlphaFoldDB" id="A0A8A4TXV2"/>
<evidence type="ECO:0000256" key="4">
    <source>
        <dbReference type="ARBA" id="ARBA00022741"/>
    </source>
</evidence>
<evidence type="ECO:0000256" key="3">
    <source>
        <dbReference type="ARBA" id="ARBA00022679"/>
    </source>
</evidence>
<dbReference type="PANTHER" id="PTHR43895:SF32">
    <property type="entry name" value="SERINE_THREONINE-PROTEIN KINASE CHK1"/>
    <property type="match status" value="1"/>
</dbReference>
<keyword evidence="4" id="KW-0547">Nucleotide-binding</keyword>
<comment type="catalytic activity">
    <reaction evidence="8">
        <text>L-seryl-[protein] + ATP = O-phospho-L-seryl-[protein] + ADP + H(+)</text>
        <dbReference type="Rhea" id="RHEA:17989"/>
        <dbReference type="Rhea" id="RHEA-COMP:9863"/>
        <dbReference type="Rhea" id="RHEA-COMP:11604"/>
        <dbReference type="ChEBI" id="CHEBI:15378"/>
        <dbReference type="ChEBI" id="CHEBI:29999"/>
        <dbReference type="ChEBI" id="CHEBI:30616"/>
        <dbReference type="ChEBI" id="CHEBI:83421"/>
        <dbReference type="ChEBI" id="CHEBI:456216"/>
        <dbReference type="EC" id="2.7.11.1"/>
    </reaction>
</comment>
<keyword evidence="2" id="KW-0723">Serine/threonine-protein kinase</keyword>
<protein>
    <recommendedName>
        <fullName evidence="1">non-specific serine/threonine protein kinase</fullName>
        <ecNumber evidence="1">2.7.11.1</ecNumber>
    </recommendedName>
</protein>
<keyword evidence="6" id="KW-0067">ATP-binding</keyword>
<evidence type="ECO:0000256" key="8">
    <source>
        <dbReference type="ARBA" id="ARBA00048679"/>
    </source>
</evidence>
<dbReference type="GO" id="GO:0007165">
    <property type="term" value="P:signal transduction"/>
    <property type="evidence" value="ECO:0007669"/>
    <property type="project" value="TreeGrafter"/>
</dbReference>
<feature type="domain" description="Protein kinase" evidence="9">
    <location>
        <begin position="32"/>
        <end position="332"/>
    </location>
</feature>
<dbReference type="KEGG" id="scor:J3U87_15860"/>
<dbReference type="GO" id="GO:0005524">
    <property type="term" value="F:ATP binding"/>
    <property type="evidence" value="ECO:0007669"/>
    <property type="project" value="UniProtKB-KW"/>
</dbReference>
<dbReference type="EMBL" id="CP071793">
    <property type="protein sequence ID" value="QTD53924.1"/>
    <property type="molecule type" value="Genomic_DNA"/>
</dbReference>
<keyword evidence="3" id="KW-0808">Transferase</keyword>
<evidence type="ECO:0000313" key="10">
    <source>
        <dbReference type="EMBL" id="QTD53924.1"/>
    </source>
</evidence>
<comment type="catalytic activity">
    <reaction evidence="7">
        <text>L-threonyl-[protein] + ATP = O-phospho-L-threonyl-[protein] + ADP + H(+)</text>
        <dbReference type="Rhea" id="RHEA:46608"/>
        <dbReference type="Rhea" id="RHEA-COMP:11060"/>
        <dbReference type="Rhea" id="RHEA-COMP:11605"/>
        <dbReference type="ChEBI" id="CHEBI:15378"/>
        <dbReference type="ChEBI" id="CHEBI:30013"/>
        <dbReference type="ChEBI" id="CHEBI:30616"/>
        <dbReference type="ChEBI" id="CHEBI:61977"/>
        <dbReference type="ChEBI" id="CHEBI:456216"/>
        <dbReference type="EC" id="2.7.11.1"/>
    </reaction>
</comment>
<keyword evidence="11" id="KW-1185">Reference proteome</keyword>
<dbReference type="GO" id="GO:0004674">
    <property type="term" value="F:protein serine/threonine kinase activity"/>
    <property type="evidence" value="ECO:0007669"/>
    <property type="project" value="UniProtKB-KW"/>
</dbReference>
<gene>
    <name evidence="10" type="ORF">J3U87_15860</name>
</gene>
<evidence type="ECO:0000256" key="5">
    <source>
        <dbReference type="ARBA" id="ARBA00022777"/>
    </source>
</evidence>
<dbReference type="SUPFAM" id="SSF56112">
    <property type="entry name" value="Protein kinase-like (PK-like)"/>
    <property type="match status" value="1"/>
</dbReference>
<evidence type="ECO:0000259" key="9">
    <source>
        <dbReference type="PROSITE" id="PS50011"/>
    </source>
</evidence>
<dbReference type="EC" id="2.7.11.1" evidence="1"/>
<keyword evidence="5 10" id="KW-0418">Kinase</keyword>
<sequence length="485" mass="54499">MSQVTDIQNDHNADHIEELTREVQQIWPGFHHKILGKLGEGGCGRTLKILWTLSRKPAVLKYLLSAASAARRQNPEATFNNLKHAQWQRLLEQEATVLWAFREFEAAVTPLELHSSFVGFVMEFVPAGNLLGNLDNGLDWREKVRRLLPVVELLSAMQNEGIYHRDLALDNLFLTENQDLKLGDFGLLHNIDAPIVPLVGCGKPGYFHPDIKAFRKQPDAFGRLRNDLQDVYAICICLMSWVKGLDPNTQKSRNWLREGYPELSHALDPFLFPSGHYPDFATGIGSFQELFGVLTKVAKAKSGVQNTAPVKSTPSRISPIEETFSSMQHQLQHWRNSGFSDGVDSDAVISGSPVLSWEAHDGLKIRYGFVTNEVLQSLINHDPAWPEAPLVNPSPFPGDIRIAGTITWDQAFYLARHFDLKLPSLHQARHIPLPGTALTQIWTSEDCDGEGQRFTLIENNAVVREKIEFRGSTNPYRVCCLVESI</sequence>
<reference evidence="10" key="1">
    <citation type="submission" date="2021-03" db="EMBL/GenBank/DDBJ databases">
        <title>Acanthopleuribacteraceae sp. M133.</title>
        <authorList>
            <person name="Wang G."/>
        </authorList>
    </citation>
    <scope>NUCLEOTIDE SEQUENCE</scope>
    <source>
        <strain evidence="10">M133</strain>
    </source>
</reference>
<dbReference type="InterPro" id="IPR000719">
    <property type="entry name" value="Prot_kinase_dom"/>
</dbReference>
<dbReference type="Pfam" id="PF00069">
    <property type="entry name" value="Pkinase"/>
    <property type="match status" value="1"/>
</dbReference>
<dbReference type="RefSeq" id="WP_237384024.1">
    <property type="nucleotide sequence ID" value="NZ_CP071793.1"/>
</dbReference>
<dbReference type="Gene3D" id="1.10.510.10">
    <property type="entry name" value="Transferase(Phosphotransferase) domain 1"/>
    <property type="match status" value="1"/>
</dbReference>